<feature type="signal peptide" evidence="6">
    <location>
        <begin position="1"/>
        <end position="17"/>
    </location>
</feature>
<feature type="compositionally biased region" description="Pro residues" evidence="4">
    <location>
        <begin position="417"/>
        <end position="436"/>
    </location>
</feature>
<protein>
    <recommendedName>
        <fullName evidence="7">Fibronectin type-III domain-containing protein</fullName>
    </recommendedName>
</protein>
<dbReference type="InterPro" id="IPR015152">
    <property type="entry name" value="Growth/epo_recpt_lig-bind"/>
</dbReference>
<evidence type="ECO:0000313" key="8">
    <source>
        <dbReference type="EMBL" id="KAG5261600.1"/>
    </source>
</evidence>
<proteinExistence type="predicted"/>
<evidence type="ECO:0000256" key="2">
    <source>
        <dbReference type="ARBA" id="ARBA00023170"/>
    </source>
</evidence>
<organism evidence="8 9">
    <name type="scientific">Alosa alosa</name>
    <name type="common">allis shad</name>
    <dbReference type="NCBI Taxonomy" id="278164"/>
    <lineage>
        <taxon>Eukaryota</taxon>
        <taxon>Metazoa</taxon>
        <taxon>Chordata</taxon>
        <taxon>Craniata</taxon>
        <taxon>Vertebrata</taxon>
        <taxon>Euteleostomi</taxon>
        <taxon>Actinopterygii</taxon>
        <taxon>Neopterygii</taxon>
        <taxon>Teleostei</taxon>
        <taxon>Clupei</taxon>
        <taxon>Clupeiformes</taxon>
        <taxon>Clupeoidei</taxon>
        <taxon>Clupeidae</taxon>
        <taxon>Alosa</taxon>
    </lineage>
</organism>
<sequence>MQYSLFLTVTFLGLSQAAQEPHYRKDAVSTPSKPQIYYCRSSNMETFTCWWHPLENTSNSNEKFNYTFMYTTESNHKPQECPDYVTGGPNSCYFDKAHTRVWEMYCMNVSAMTSRGTFTSNKHCLDVADIVEIDPPFNLTYSLMNESAGEAGRTACVSWSYPIPSHVHIGWITLVYELRFRPTADPDNWKVKGLLREPQLELLDLPAGSYEVMVRCRSKNNKIWSQWSSPLIITVPSRHAGADRLLALILITGGGVITFLIIGFGVMPQSKRIKALLLPPIPKPRIRGLDPVLLKKGKMEEINRHFTSFHGYKSPQYREETWYQVYTDDNSPHACSLPSQTSGDTVVPSAEQPVEQPAFPQSQQQPGQTVQTSEASRNCLGSTADSETPEPYVTDTHATAFPPPTPAASWVAGFAPSQPPQFGPSNPPQFGPSHPPPQVTFPPNMGYSLIVNSPHGAMPLSHLPALHDFYTCVSVVSSTGAVQLVPCIPGMSRDQANMQQGEQDSQKNGKLVEYMAKKKEELSNGRACLSQGEVGGMQGLGSELATTLLSQPK</sequence>
<feature type="compositionally biased region" description="Polar residues" evidence="4">
    <location>
        <begin position="372"/>
        <end position="386"/>
    </location>
</feature>
<keyword evidence="5" id="KW-1133">Transmembrane helix</keyword>
<feature type="domain" description="Fibronectin type-III" evidence="7">
    <location>
        <begin position="135"/>
        <end position="238"/>
    </location>
</feature>
<name>A0AAV6FG05_9TELE</name>
<dbReference type="Pfam" id="PF09067">
    <property type="entry name" value="EpoR_lig-bind"/>
    <property type="match status" value="1"/>
</dbReference>
<dbReference type="InterPro" id="IPR036116">
    <property type="entry name" value="FN3_sf"/>
</dbReference>
<feature type="compositionally biased region" description="Low complexity" evidence="4">
    <location>
        <begin position="356"/>
        <end position="371"/>
    </location>
</feature>
<accession>A0AAV6FG05</accession>
<evidence type="ECO:0000256" key="6">
    <source>
        <dbReference type="SAM" id="SignalP"/>
    </source>
</evidence>
<dbReference type="FunFam" id="2.60.40.10:FF:000287">
    <property type="entry name" value="Prolactin receptor"/>
    <property type="match status" value="1"/>
</dbReference>
<dbReference type="AlphaFoldDB" id="A0AAV6FG05"/>
<comment type="caution">
    <text evidence="8">The sequence shown here is derived from an EMBL/GenBank/DDBJ whole genome shotgun (WGS) entry which is preliminary data.</text>
</comment>
<dbReference type="Gene3D" id="2.60.40.10">
    <property type="entry name" value="Immunoglobulins"/>
    <property type="match status" value="2"/>
</dbReference>
<evidence type="ECO:0000313" key="9">
    <source>
        <dbReference type="Proteomes" id="UP000823561"/>
    </source>
</evidence>
<dbReference type="InterPro" id="IPR003961">
    <property type="entry name" value="FN3_dom"/>
</dbReference>
<keyword evidence="5" id="KW-0472">Membrane</keyword>
<dbReference type="SUPFAM" id="SSF49265">
    <property type="entry name" value="Fibronectin type III"/>
    <property type="match status" value="2"/>
</dbReference>
<keyword evidence="9" id="KW-1185">Reference proteome</keyword>
<dbReference type="Proteomes" id="UP000823561">
    <property type="component" value="Chromosome 23"/>
</dbReference>
<dbReference type="InterPro" id="IPR013783">
    <property type="entry name" value="Ig-like_fold"/>
</dbReference>
<keyword evidence="2" id="KW-0675">Receptor</keyword>
<feature type="chain" id="PRO_5043518074" description="Fibronectin type-III domain-containing protein" evidence="6">
    <location>
        <begin position="18"/>
        <end position="553"/>
    </location>
</feature>
<evidence type="ECO:0000256" key="1">
    <source>
        <dbReference type="ARBA" id="ARBA00022729"/>
    </source>
</evidence>
<evidence type="ECO:0000259" key="7">
    <source>
        <dbReference type="PROSITE" id="PS50853"/>
    </source>
</evidence>
<feature type="transmembrane region" description="Helical" evidence="5">
    <location>
        <begin position="245"/>
        <end position="267"/>
    </location>
</feature>
<reference evidence="8" key="1">
    <citation type="submission" date="2020-10" db="EMBL/GenBank/DDBJ databases">
        <title>Chromosome-scale genome assembly of the Allis shad, Alosa alosa.</title>
        <authorList>
            <person name="Margot Z."/>
            <person name="Christophe K."/>
            <person name="Cabau C."/>
            <person name="Louis A."/>
            <person name="Berthelot C."/>
            <person name="Parey E."/>
            <person name="Roest Crollius H."/>
            <person name="Montfort J."/>
            <person name="Robinson-Rechavi M."/>
            <person name="Bucao C."/>
            <person name="Bouchez O."/>
            <person name="Gislard M."/>
            <person name="Lluch J."/>
            <person name="Milhes M."/>
            <person name="Lampietro C."/>
            <person name="Lopez Roques C."/>
            <person name="Donnadieu C."/>
            <person name="Braasch I."/>
            <person name="Desvignes T."/>
            <person name="Postlethwait J."/>
            <person name="Bobe J."/>
            <person name="Guiguen Y."/>
        </authorList>
    </citation>
    <scope>NUCLEOTIDE SEQUENCE</scope>
    <source>
        <strain evidence="8">M-15738</strain>
        <tissue evidence="8">Blood</tissue>
    </source>
</reference>
<gene>
    <name evidence="8" type="ORF">AALO_G00286180</name>
</gene>
<keyword evidence="5" id="KW-0812">Transmembrane</keyword>
<evidence type="ECO:0000256" key="5">
    <source>
        <dbReference type="SAM" id="Phobius"/>
    </source>
</evidence>
<dbReference type="EMBL" id="JADWDJ010000023">
    <property type="protein sequence ID" value="KAG5261600.1"/>
    <property type="molecule type" value="Genomic_DNA"/>
</dbReference>
<feature type="region of interest" description="Disordered" evidence="4">
    <location>
        <begin position="333"/>
        <end position="436"/>
    </location>
</feature>
<evidence type="ECO:0000256" key="4">
    <source>
        <dbReference type="SAM" id="MobiDB-lite"/>
    </source>
</evidence>
<evidence type="ECO:0000256" key="3">
    <source>
        <dbReference type="ARBA" id="ARBA00023180"/>
    </source>
</evidence>
<keyword evidence="3" id="KW-0325">Glycoprotein</keyword>
<dbReference type="PROSITE" id="PS50853">
    <property type="entry name" value="FN3"/>
    <property type="match status" value="1"/>
</dbReference>
<keyword evidence="1 6" id="KW-0732">Signal</keyword>